<evidence type="ECO:0000256" key="10">
    <source>
        <dbReference type="ARBA" id="ARBA00022729"/>
    </source>
</evidence>
<comment type="subunit">
    <text evidence="19">Homodimer. The monomeric form is inactive while the homodimer is active.</text>
</comment>
<evidence type="ECO:0000313" key="24">
    <source>
        <dbReference type="EMBL" id="MFC4307466.1"/>
    </source>
</evidence>
<keyword evidence="17" id="KW-0325">Glycoprotein</keyword>
<keyword evidence="25" id="KW-1185">Reference proteome</keyword>
<keyword evidence="8" id="KW-0645">Protease</keyword>
<name>A0ABV8SIM7_9GAMM</name>
<evidence type="ECO:0000256" key="15">
    <source>
        <dbReference type="ARBA" id="ARBA00023049"/>
    </source>
</evidence>
<evidence type="ECO:0000256" key="20">
    <source>
        <dbReference type="ARBA" id="ARBA00033328"/>
    </source>
</evidence>
<feature type="chain" id="PRO_5047421061" description="Carboxypeptidase Q" evidence="22">
    <location>
        <begin position="23"/>
        <end position="544"/>
    </location>
</feature>
<feature type="signal peptide" evidence="22">
    <location>
        <begin position="1"/>
        <end position="22"/>
    </location>
</feature>
<keyword evidence="18" id="KW-0458">Lysosome</keyword>
<proteinExistence type="predicted"/>
<dbReference type="EMBL" id="JBHSDU010000001">
    <property type="protein sequence ID" value="MFC4307466.1"/>
    <property type="molecule type" value="Genomic_DNA"/>
</dbReference>
<dbReference type="Gene3D" id="3.40.630.10">
    <property type="entry name" value="Zn peptidases"/>
    <property type="match status" value="2"/>
</dbReference>
<evidence type="ECO:0000256" key="9">
    <source>
        <dbReference type="ARBA" id="ARBA00022723"/>
    </source>
</evidence>
<keyword evidence="10 22" id="KW-0732">Signal</keyword>
<keyword evidence="11" id="KW-0378">Hydrolase</keyword>
<feature type="compositionally biased region" description="Acidic residues" evidence="21">
    <location>
        <begin position="535"/>
        <end position="544"/>
    </location>
</feature>
<evidence type="ECO:0000256" key="14">
    <source>
        <dbReference type="ARBA" id="ARBA00023034"/>
    </source>
</evidence>
<dbReference type="PANTHER" id="PTHR12053">
    <property type="entry name" value="PROTEASE FAMILY M28 PLASMA GLUTAMATE CARBOXYPEPTIDASE-RELATED"/>
    <property type="match status" value="1"/>
</dbReference>
<keyword evidence="13" id="KW-0862">Zinc</keyword>
<evidence type="ECO:0000256" key="2">
    <source>
        <dbReference type="ARBA" id="ARBA00004371"/>
    </source>
</evidence>
<reference evidence="25" key="1">
    <citation type="journal article" date="2019" name="Int. J. Syst. Evol. Microbiol.">
        <title>The Global Catalogue of Microorganisms (GCM) 10K type strain sequencing project: providing services to taxonomists for standard genome sequencing and annotation.</title>
        <authorList>
            <consortium name="The Broad Institute Genomics Platform"/>
            <consortium name="The Broad Institute Genome Sequencing Center for Infectious Disease"/>
            <person name="Wu L."/>
            <person name="Ma J."/>
        </authorList>
    </citation>
    <scope>NUCLEOTIDE SEQUENCE [LARGE SCALE GENOMIC DNA]</scope>
    <source>
        <strain evidence="25">CGMCC 1.10759</strain>
    </source>
</reference>
<keyword evidence="12" id="KW-0256">Endoplasmic reticulum</keyword>
<evidence type="ECO:0000256" key="18">
    <source>
        <dbReference type="ARBA" id="ARBA00023228"/>
    </source>
</evidence>
<evidence type="ECO:0000313" key="25">
    <source>
        <dbReference type="Proteomes" id="UP001595904"/>
    </source>
</evidence>
<keyword evidence="16" id="KW-0865">Zymogen</keyword>
<evidence type="ECO:0000256" key="19">
    <source>
        <dbReference type="ARBA" id="ARBA00025833"/>
    </source>
</evidence>
<gene>
    <name evidence="24" type="ORF">ACFPN2_00090</name>
</gene>
<evidence type="ECO:0000256" key="21">
    <source>
        <dbReference type="SAM" id="MobiDB-lite"/>
    </source>
</evidence>
<evidence type="ECO:0000256" key="1">
    <source>
        <dbReference type="ARBA" id="ARBA00004240"/>
    </source>
</evidence>
<organism evidence="24 25">
    <name type="scientific">Steroidobacter flavus</name>
    <dbReference type="NCBI Taxonomy" id="1842136"/>
    <lineage>
        <taxon>Bacteria</taxon>
        <taxon>Pseudomonadati</taxon>
        <taxon>Pseudomonadota</taxon>
        <taxon>Gammaproteobacteria</taxon>
        <taxon>Steroidobacterales</taxon>
        <taxon>Steroidobacteraceae</taxon>
        <taxon>Steroidobacter</taxon>
    </lineage>
</organism>
<evidence type="ECO:0000256" key="5">
    <source>
        <dbReference type="ARBA" id="ARBA00014116"/>
    </source>
</evidence>
<keyword evidence="7" id="KW-0121">Carboxypeptidase</keyword>
<keyword evidence="14" id="KW-0333">Golgi apparatus</keyword>
<evidence type="ECO:0000256" key="3">
    <source>
        <dbReference type="ARBA" id="ARBA00004555"/>
    </source>
</evidence>
<keyword evidence="6" id="KW-0964">Secreted</keyword>
<dbReference type="Proteomes" id="UP001595904">
    <property type="component" value="Unassembled WGS sequence"/>
</dbReference>
<evidence type="ECO:0000256" key="22">
    <source>
        <dbReference type="SAM" id="SignalP"/>
    </source>
</evidence>
<keyword evidence="15" id="KW-0482">Metalloprotease</keyword>
<evidence type="ECO:0000256" key="16">
    <source>
        <dbReference type="ARBA" id="ARBA00023145"/>
    </source>
</evidence>
<evidence type="ECO:0000256" key="8">
    <source>
        <dbReference type="ARBA" id="ARBA00022670"/>
    </source>
</evidence>
<feature type="domain" description="Peptidase M28" evidence="23">
    <location>
        <begin position="290"/>
        <end position="508"/>
    </location>
</feature>
<accession>A0ABV8SIM7</accession>
<evidence type="ECO:0000256" key="7">
    <source>
        <dbReference type="ARBA" id="ARBA00022645"/>
    </source>
</evidence>
<evidence type="ECO:0000256" key="11">
    <source>
        <dbReference type="ARBA" id="ARBA00022801"/>
    </source>
</evidence>
<keyword evidence="9" id="KW-0479">Metal-binding</keyword>
<evidence type="ECO:0000256" key="17">
    <source>
        <dbReference type="ARBA" id="ARBA00023180"/>
    </source>
</evidence>
<dbReference type="InterPro" id="IPR039866">
    <property type="entry name" value="CPQ"/>
</dbReference>
<protein>
    <recommendedName>
        <fullName evidence="5">Carboxypeptidase Q</fullName>
    </recommendedName>
    <alternativeName>
        <fullName evidence="20">Plasma glutamate carboxypeptidase</fullName>
    </alternativeName>
</protein>
<comment type="caution">
    <text evidence="24">The sequence shown here is derived from an EMBL/GenBank/DDBJ whole genome shotgun (WGS) entry which is preliminary data.</text>
</comment>
<dbReference type="Pfam" id="PF04389">
    <property type="entry name" value="Peptidase_M28"/>
    <property type="match status" value="1"/>
</dbReference>
<evidence type="ECO:0000256" key="4">
    <source>
        <dbReference type="ARBA" id="ARBA00004613"/>
    </source>
</evidence>
<evidence type="ECO:0000259" key="23">
    <source>
        <dbReference type="Pfam" id="PF04389"/>
    </source>
</evidence>
<evidence type="ECO:0000256" key="6">
    <source>
        <dbReference type="ARBA" id="ARBA00022525"/>
    </source>
</evidence>
<dbReference type="InterPro" id="IPR007484">
    <property type="entry name" value="Peptidase_M28"/>
</dbReference>
<dbReference type="RefSeq" id="WP_380593756.1">
    <property type="nucleotide sequence ID" value="NZ_JBHSDU010000001.1"/>
</dbReference>
<sequence length="544" mass="60245">MVARAWRVGVASLVCVFGTALAQGADQADLTSINRIVDEGFNRSELPLTAAYLTDRIGGRLTNSPQMREAERWTQQQYRDWGLKNVRTEGFEFGRGWSIEKSSVRLLKPRVATYSAIPVAWTAPSNGAITATIVVAPMTKVADFEKWRGKLKGQIVLVTQPDTGGEPLVAPFVRLSREDITKYDTYKQPVVSMEEELEKRLERGRFEAKRDEFLAGEGALAWVRKSYREGGLLHGEGYQHRRGQSPKLPGFELAAEHYRQLARLAKTGTAPTLELISDVRYHDEDSNAYNVFADLPGRDAKAGYVMAGAHLDSWVASDGAQDNAAGSAVVMEAARILTKLGLKPKRTIRFALWNGEEQGLYGSFNYTERHLVSRPPLQDPARAALPAYATWNLRWPVTPGPDYNALAAYFNLDNGSGKIRGIYAEGNIAATPILKTWLAPFASMGADSVVATTTYGTDHVPMSAVGIPGFQFVQDPLDYGSRIHHTSIDSYDHLRMEDLKQAAVIMASMLWMSAERDQPLPKRPLPSKPLQTDPFEYEVETPSP</sequence>
<feature type="region of interest" description="Disordered" evidence="21">
    <location>
        <begin position="518"/>
        <end position="544"/>
    </location>
</feature>
<comment type="subcellular location">
    <subcellularLocation>
        <location evidence="1">Endoplasmic reticulum</location>
    </subcellularLocation>
    <subcellularLocation>
        <location evidence="3">Golgi apparatus</location>
    </subcellularLocation>
    <subcellularLocation>
        <location evidence="2">Lysosome</location>
    </subcellularLocation>
    <subcellularLocation>
        <location evidence="4">Secreted</location>
    </subcellularLocation>
</comment>
<dbReference type="SUPFAM" id="SSF53187">
    <property type="entry name" value="Zn-dependent exopeptidases"/>
    <property type="match status" value="1"/>
</dbReference>
<dbReference type="PANTHER" id="PTHR12053:SF3">
    <property type="entry name" value="CARBOXYPEPTIDASE Q"/>
    <property type="match status" value="1"/>
</dbReference>
<evidence type="ECO:0000256" key="13">
    <source>
        <dbReference type="ARBA" id="ARBA00022833"/>
    </source>
</evidence>
<evidence type="ECO:0000256" key="12">
    <source>
        <dbReference type="ARBA" id="ARBA00022824"/>
    </source>
</evidence>